<reference evidence="2" key="1">
    <citation type="submission" date="2012-06" db="EMBL/GenBank/DDBJ databases">
        <title>Complete sequence of chromosome of Desulfomonile tiedjei DSM 6799.</title>
        <authorList>
            <person name="Lucas S."/>
            <person name="Copeland A."/>
            <person name="Lapidus A."/>
            <person name="Glavina del Rio T."/>
            <person name="Dalin E."/>
            <person name="Tice H."/>
            <person name="Bruce D."/>
            <person name="Goodwin L."/>
            <person name="Pitluck S."/>
            <person name="Peters L."/>
            <person name="Ovchinnikova G."/>
            <person name="Zeytun A."/>
            <person name="Lu M."/>
            <person name="Kyrpides N."/>
            <person name="Mavromatis K."/>
            <person name="Ivanova N."/>
            <person name="Brettin T."/>
            <person name="Detter J.C."/>
            <person name="Han C."/>
            <person name="Larimer F."/>
            <person name="Land M."/>
            <person name="Hauser L."/>
            <person name="Markowitz V."/>
            <person name="Cheng J.-F."/>
            <person name="Hugenholtz P."/>
            <person name="Woyke T."/>
            <person name="Wu D."/>
            <person name="Spring S."/>
            <person name="Schroeder M."/>
            <person name="Brambilla E."/>
            <person name="Klenk H.-P."/>
            <person name="Eisen J.A."/>
        </authorList>
    </citation>
    <scope>NUCLEOTIDE SEQUENCE [LARGE SCALE GENOMIC DNA]</scope>
    <source>
        <strain evidence="2">ATCC 49306 / DSM 6799 / DCB-1</strain>
    </source>
</reference>
<sequence length="104" mass="12046">MSVMYCHRCGCLLPEGCTKYHVAVRIRSIFDEVLPEREPVSPEHELEQIMAEIETSSDEELKRQVYEDDVFILCLSCKEAFLDDIYSHHQPTATPESGRLHLIH</sequence>
<dbReference type="KEGG" id="dti:Desti_2958"/>
<protein>
    <submittedName>
        <fullName evidence="1">Uncharacterized protein</fullName>
    </submittedName>
</protein>
<gene>
    <name evidence="1" type="ordered locus">Desti_2958</name>
</gene>
<dbReference type="HOGENOM" id="CLU_2245634_0_0_7"/>
<dbReference type="EMBL" id="CP003360">
    <property type="protein sequence ID" value="AFM25627.1"/>
    <property type="molecule type" value="Genomic_DNA"/>
</dbReference>
<keyword evidence="2" id="KW-1185">Reference proteome</keyword>
<organism evidence="1 2">
    <name type="scientific">Desulfomonile tiedjei (strain ATCC 49306 / DSM 6799 / DCB-1)</name>
    <dbReference type="NCBI Taxonomy" id="706587"/>
    <lineage>
        <taxon>Bacteria</taxon>
        <taxon>Pseudomonadati</taxon>
        <taxon>Thermodesulfobacteriota</taxon>
        <taxon>Desulfomonilia</taxon>
        <taxon>Desulfomonilales</taxon>
        <taxon>Desulfomonilaceae</taxon>
        <taxon>Desulfomonile</taxon>
    </lineage>
</organism>
<accession>I4C7T6</accession>
<proteinExistence type="predicted"/>
<dbReference type="AlphaFoldDB" id="I4C7T6"/>
<dbReference type="STRING" id="706587.Desti_2958"/>
<dbReference type="Proteomes" id="UP000006055">
    <property type="component" value="Chromosome"/>
</dbReference>
<evidence type="ECO:0000313" key="2">
    <source>
        <dbReference type="Proteomes" id="UP000006055"/>
    </source>
</evidence>
<name>I4C7T6_DESTA</name>
<evidence type="ECO:0000313" key="1">
    <source>
        <dbReference type="EMBL" id="AFM25627.1"/>
    </source>
</evidence>
<dbReference type="RefSeq" id="WP_014810764.1">
    <property type="nucleotide sequence ID" value="NC_018025.1"/>
</dbReference>